<dbReference type="EMBL" id="JAAQHG020000022">
    <property type="protein sequence ID" value="KAL1584989.1"/>
    <property type="molecule type" value="Genomic_DNA"/>
</dbReference>
<organism evidence="5 6">
    <name type="scientific">Cladosporium halotolerans</name>
    <dbReference type="NCBI Taxonomy" id="1052096"/>
    <lineage>
        <taxon>Eukaryota</taxon>
        <taxon>Fungi</taxon>
        <taxon>Dikarya</taxon>
        <taxon>Ascomycota</taxon>
        <taxon>Pezizomycotina</taxon>
        <taxon>Dothideomycetes</taxon>
        <taxon>Dothideomycetidae</taxon>
        <taxon>Cladosporiales</taxon>
        <taxon>Cladosporiaceae</taxon>
        <taxon>Cladosporium</taxon>
    </lineage>
</organism>
<evidence type="ECO:0000256" key="2">
    <source>
        <dbReference type="ARBA" id="ARBA00022801"/>
    </source>
</evidence>
<dbReference type="PANTHER" id="PTHR12304">
    <property type="entry name" value="INOSINE-URIDINE PREFERRING NUCLEOSIDE HYDROLASE"/>
    <property type="match status" value="1"/>
</dbReference>
<dbReference type="InterPro" id="IPR023186">
    <property type="entry name" value="IUNH"/>
</dbReference>
<keyword evidence="6" id="KW-1185">Reference proteome</keyword>
<dbReference type="GO" id="GO:0006152">
    <property type="term" value="P:purine nucleoside catabolic process"/>
    <property type="evidence" value="ECO:0007669"/>
    <property type="project" value="TreeGrafter"/>
</dbReference>
<dbReference type="SUPFAM" id="SSF53590">
    <property type="entry name" value="Nucleoside hydrolase"/>
    <property type="match status" value="1"/>
</dbReference>
<evidence type="ECO:0000256" key="1">
    <source>
        <dbReference type="ARBA" id="ARBA00009176"/>
    </source>
</evidence>
<keyword evidence="2" id="KW-0378">Hydrolase</keyword>
<sequence length="368" mass="39107">MSKPVPIWLDCDTGHDDAFAILLAAYHPDVKLLGISTIYGNAPLSHTTINTLAILKATGREDIPVYSGASQPFCRPVALAPDIHGESGLDGTTCLPTPDQKARSDNTAVEAMYKALSSEDAGTPWLVCTGALTNAALMFAVHPEMAAHVGGLTHMGGAIGNGFSDAPMGALKGRENEDGRFGNWTKFAEFNVYIDPESASSIFNNTVLAAKITICPLDLTHQLLATSQIQQDLLNGYQMGRGGAGPSKVRKLFVEILTFFAQTYADVFGLVEGPPLHDPLAVAAAFLPAIFEDNGGERFGIEVVTDGLHGSSDHVRESGSQCGRTVATHLPAGQQGVRIPRGVDQMQMWKMIDECLAKAEKAPFSQSA</sequence>
<dbReference type="CDD" id="cd02651">
    <property type="entry name" value="nuc_hydro_IU_UC_XIUA"/>
    <property type="match status" value="1"/>
</dbReference>
<dbReference type="GO" id="GO:0008477">
    <property type="term" value="F:purine nucleosidase activity"/>
    <property type="evidence" value="ECO:0007669"/>
    <property type="project" value="TreeGrafter"/>
</dbReference>
<dbReference type="Gene3D" id="3.90.245.10">
    <property type="entry name" value="Ribonucleoside hydrolase-like"/>
    <property type="match status" value="1"/>
</dbReference>
<feature type="domain" description="Inosine/uridine-preferring nucleoside hydrolase" evidence="4">
    <location>
        <begin position="7"/>
        <end position="350"/>
    </location>
</feature>
<comment type="caution">
    <text evidence="5">The sequence shown here is derived from an EMBL/GenBank/DDBJ whole genome shotgun (WGS) entry which is preliminary data.</text>
</comment>
<proteinExistence type="inferred from homology"/>
<evidence type="ECO:0000313" key="6">
    <source>
        <dbReference type="Proteomes" id="UP000803884"/>
    </source>
</evidence>
<name>A0AB34KPJ5_9PEZI</name>
<gene>
    <name evidence="5" type="ORF">WHR41_06220</name>
</gene>
<comment type="similarity">
    <text evidence="1">Belongs to the IUNH family.</text>
</comment>
<keyword evidence="3" id="KW-0326">Glycosidase</keyword>
<protein>
    <recommendedName>
        <fullName evidence="4">Inosine/uridine-preferring nucleoside hydrolase domain-containing protein</fullName>
    </recommendedName>
</protein>
<accession>A0AB34KPJ5</accession>
<dbReference type="InterPro" id="IPR036452">
    <property type="entry name" value="Ribo_hydro-like"/>
</dbReference>
<evidence type="ECO:0000259" key="4">
    <source>
        <dbReference type="Pfam" id="PF01156"/>
    </source>
</evidence>
<evidence type="ECO:0000256" key="3">
    <source>
        <dbReference type="ARBA" id="ARBA00023295"/>
    </source>
</evidence>
<dbReference type="Proteomes" id="UP000803884">
    <property type="component" value="Unassembled WGS sequence"/>
</dbReference>
<dbReference type="AlphaFoldDB" id="A0AB34KPJ5"/>
<dbReference type="GeneID" id="96007663"/>
<dbReference type="GO" id="GO:0005829">
    <property type="term" value="C:cytosol"/>
    <property type="evidence" value="ECO:0007669"/>
    <property type="project" value="TreeGrafter"/>
</dbReference>
<evidence type="ECO:0000313" key="5">
    <source>
        <dbReference type="EMBL" id="KAL1584989.1"/>
    </source>
</evidence>
<dbReference type="InterPro" id="IPR001910">
    <property type="entry name" value="Inosine/uridine_hydrolase_dom"/>
</dbReference>
<dbReference type="Pfam" id="PF01156">
    <property type="entry name" value="IU_nuc_hydro"/>
    <property type="match status" value="1"/>
</dbReference>
<reference evidence="5 6" key="1">
    <citation type="journal article" date="2020" name="Microbiol. Resour. Announc.">
        <title>Draft Genome Sequence of a Cladosporium Species Isolated from the Mesophotic Ascidian Didemnum maculosum.</title>
        <authorList>
            <person name="Gioti A."/>
            <person name="Siaperas R."/>
            <person name="Nikolaivits E."/>
            <person name="Le Goff G."/>
            <person name="Ouazzani J."/>
            <person name="Kotoulas G."/>
            <person name="Topakas E."/>
        </authorList>
    </citation>
    <scope>NUCLEOTIDE SEQUENCE [LARGE SCALE GENOMIC DNA]</scope>
    <source>
        <strain evidence="5 6">TM138-S3</strain>
    </source>
</reference>
<dbReference type="PANTHER" id="PTHR12304:SF4">
    <property type="entry name" value="URIDINE NUCLEOSIDASE"/>
    <property type="match status" value="1"/>
</dbReference>
<dbReference type="RefSeq" id="XP_069228095.1">
    <property type="nucleotide sequence ID" value="XM_069374825.1"/>
</dbReference>